<protein>
    <recommendedName>
        <fullName evidence="6">Cytochrome b5 heme-binding domain-containing protein</fullName>
    </recommendedName>
</protein>
<reference evidence="7" key="1">
    <citation type="journal article" date="2020" name="New Phytol.">
        <title>Comparative genomics reveals dynamic genome evolution in host specialist ectomycorrhizal fungi.</title>
        <authorList>
            <person name="Lofgren L.A."/>
            <person name="Nguyen N.H."/>
            <person name="Vilgalys R."/>
            <person name="Ruytinx J."/>
            <person name="Liao H.L."/>
            <person name="Branco S."/>
            <person name="Kuo A."/>
            <person name="LaButti K."/>
            <person name="Lipzen A."/>
            <person name="Andreopoulos W."/>
            <person name="Pangilinan J."/>
            <person name="Riley R."/>
            <person name="Hundley H."/>
            <person name="Na H."/>
            <person name="Barry K."/>
            <person name="Grigoriev I.V."/>
            <person name="Stajich J.E."/>
            <person name="Kennedy P.G."/>
        </authorList>
    </citation>
    <scope>NUCLEOTIDE SEQUENCE</scope>
    <source>
        <strain evidence="7">MN1</strain>
    </source>
</reference>
<evidence type="ECO:0000256" key="1">
    <source>
        <dbReference type="ARBA" id="ARBA00022617"/>
    </source>
</evidence>
<keyword evidence="2 4" id="KW-0479">Metal-binding</keyword>
<evidence type="ECO:0000256" key="5">
    <source>
        <dbReference type="SAM" id="MobiDB-lite"/>
    </source>
</evidence>
<organism evidence="7 8">
    <name type="scientific">Suillus subaureus</name>
    <dbReference type="NCBI Taxonomy" id="48587"/>
    <lineage>
        <taxon>Eukaryota</taxon>
        <taxon>Fungi</taxon>
        <taxon>Dikarya</taxon>
        <taxon>Basidiomycota</taxon>
        <taxon>Agaricomycotina</taxon>
        <taxon>Agaricomycetes</taxon>
        <taxon>Agaricomycetidae</taxon>
        <taxon>Boletales</taxon>
        <taxon>Suillineae</taxon>
        <taxon>Suillaceae</taxon>
        <taxon>Suillus</taxon>
    </lineage>
</organism>
<feature type="domain" description="Cytochrome b5 heme-binding" evidence="6">
    <location>
        <begin position="177"/>
        <end position="253"/>
    </location>
</feature>
<feature type="region of interest" description="Disordered" evidence="5">
    <location>
        <begin position="12"/>
        <end position="129"/>
    </location>
</feature>
<dbReference type="InterPro" id="IPR001199">
    <property type="entry name" value="Cyt_B5-like_heme/steroid-bd"/>
</dbReference>
<dbReference type="PANTHER" id="PTHR46237:SF1">
    <property type="entry name" value="CYTOCHROME B5 REDUCTASE 4"/>
    <property type="match status" value="1"/>
</dbReference>
<dbReference type="GO" id="GO:0004128">
    <property type="term" value="F:cytochrome-b5 reductase activity, acting on NAD(P)H"/>
    <property type="evidence" value="ECO:0007669"/>
    <property type="project" value="TreeGrafter"/>
</dbReference>
<evidence type="ECO:0000256" key="4">
    <source>
        <dbReference type="RuleBase" id="RU362121"/>
    </source>
</evidence>
<dbReference type="FunFam" id="3.10.120.10:FF:000001">
    <property type="entry name" value="Cytochrome b5 reductase 4"/>
    <property type="match status" value="1"/>
</dbReference>
<evidence type="ECO:0000256" key="2">
    <source>
        <dbReference type="ARBA" id="ARBA00022723"/>
    </source>
</evidence>
<sequence length="258" mass="27917">MSYLRGWFSLDTSSSATKVEPNDSYPNQLLPVPQFHEEDEDDGSDTAGEDDSPPAFPAINSAQRAVSSSSSSDTSRGLSIPKILTDSALMPPPPVPSLAIRQPGIPPPQSSSSLLAPMTTTQPPKRLSRRDKVALAPGFGPLDWGNLKASGQNLRVSKSMPSLVRNVVRFHQGVDALMRIPPSVLKLHNKKEDAWTAINGKVYNITPYLPYHPGGEKELMRVAGRDGTKLFSLTHAWVNADFMLDACLVGFLVSEPSS</sequence>
<dbReference type="SMART" id="SM01117">
    <property type="entry name" value="Cyt-b5"/>
    <property type="match status" value="1"/>
</dbReference>
<evidence type="ECO:0000259" key="6">
    <source>
        <dbReference type="PROSITE" id="PS50255"/>
    </source>
</evidence>
<dbReference type="InterPro" id="IPR018506">
    <property type="entry name" value="Cyt_B5_heme-BS"/>
</dbReference>
<evidence type="ECO:0000313" key="8">
    <source>
        <dbReference type="Proteomes" id="UP000807769"/>
    </source>
</evidence>
<dbReference type="PANTHER" id="PTHR46237">
    <property type="entry name" value="CYTOCHROME B5 REDUCTASE 4 FAMILY MEMBER"/>
    <property type="match status" value="1"/>
</dbReference>
<dbReference type="SUPFAM" id="SSF55856">
    <property type="entry name" value="Cytochrome b5-like heme/steroid binding domain"/>
    <property type="match status" value="1"/>
</dbReference>
<dbReference type="Pfam" id="PF00173">
    <property type="entry name" value="Cyt-b5"/>
    <property type="match status" value="1"/>
</dbReference>
<dbReference type="EMBL" id="JABBWG010000007">
    <property type="protein sequence ID" value="KAG1820895.1"/>
    <property type="molecule type" value="Genomic_DNA"/>
</dbReference>
<keyword evidence="8" id="KW-1185">Reference proteome</keyword>
<keyword evidence="1 4" id="KW-0349">Heme</keyword>
<dbReference type="PROSITE" id="PS50255">
    <property type="entry name" value="CYTOCHROME_B5_2"/>
    <property type="match status" value="1"/>
</dbReference>
<dbReference type="InterPro" id="IPR051872">
    <property type="entry name" value="Cytochrome_b5/Flavoprotein_Rdt"/>
</dbReference>
<dbReference type="RefSeq" id="XP_041195962.1">
    <property type="nucleotide sequence ID" value="XM_041344470.1"/>
</dbReference>
<dbReference type="GO" id="GO:0020037">
    <property type="term" value="F:heme binding"/>
    <property type="evidence" value="ECO:0007669"/>
    <property type="project" value="UniProtKB-UniRule"/>
</dbReference>
<gene>
    <name evidence="7" type="ORF">BJ212DRAFT_967510</name>
</gene>
<dbReference type="GO" id="GO:0005737">
    <property type="term" value="C:cytoplasm"/>
    <property type="evidence" value="ECO:0007669"/>
    <property type="project" value="TreeGrafter"/>
</dbReference>
<comment type="similarity">
    <text evidence="4">Belongs to the cytochrome b5 family.</text>
</comment>
<evidence type="ECO:0000256" key="3">
    <source>
        <dbReference type="ARBA" id="ARBA00023004"/>
    </source>
</evidence>
<accession>A0A9P7EH97</accession>
<name>A0A9P7EH97_9AGAM</name>
<dbReference type="PROSITE" id="PS00191">
    <property type="entry name" value="CYTOCHROME_B5_1"/>
    <property type="match status" value="1"/>
</dbReference>
<dbReference type="Gene3D" id="3.10.120.10">
    <property type="entry name" value="Cytochrome b5-like heme/steroid binding domain"/>
    <property type="match status" value="1"/>
</dbReference>
<dbReference type="GeneID" id="64638486"/>
<evidence type="ECO:0000313" key="7">
    <source>
        <dbReference type="EMBL" id="KAG1820895.1"/>
    </source>
</evidence>
<proteinExistence type="inferred from homology"/>
<dbReference type="GO" id="GO:0046872">
    <property type="term" value="F:metal ion binding"/>
    <property type="evidence" value="ECO:0007669"/>
    <property type="project" value="UniProtKB-UniRule"/>
</dbReference>
<dbReference type="InterPro" id="IPR036400">
    <property type="entry name" value="Cyt_B5-like_heme/steroid_sf"/>
</dbReference>
<dbReference type="Proteomes" id="UP000807769">
    <property type="component" value="Unassembled WGS sequence"/>
</dbReference>
<feature type="compositionally biased region" description="Acidic residues" evidence="5">
    <location>
        <begin position="37"/>
        <end position="52"/>
    </location>
</feature>
<keyword evidence="3 4" id="KW-0408">Iron</keyword>
<comment type="caution">
    <text evidence="7">The sequence shown here is derived from an EMBL/GenBank/DDBJ whole genome shotgun (WGS) entry which is preliminary data.</text>
</comment>
<dbReference type="AlphaFoldDB" id="A0A9P7EH97"/>
<dbReference type="OrthoDB" id="432299at2759"/>